<dbReference type="AlphaFoldDB" id="A0A2R8AF31"/>
<evidence type="ECO:0000313" key="2">
    <source>
        <dbReference type="EMBL" id="SPF30660.1"/>
    </source>
</evidence>
<dbReference type="EMBL" id="OMKW01000004">
    <property type="protein sequence ID" value="SPF30660.1"/>
    <property type="molecule type" value="Genomic_DNA"/>
</dbReference>
<reference evidence="2 3" key="1">
    <citation type="submission" date="2018-03" db="EMBL/GenBank/DDBJ databases">
        <authorList>
            <person name="Keele B.F."/>
        </authorList>
    </citation>
    <scope>NUCLEOTIDE SEQUENCE [LARGE SCALE GENOMIC DNA]</scope>
    <source>
        <strain evidence="2 3">CeCT 8812</strain>
    </source>
</reference>
<proteinExistence type="predicted"/>
<sequence length="408" mass="42663">MSFSKTTAIAALMTAAAALPAAAQDLCGGAAANGTWIGGSDETSDIASGFGPFDMTAQVPAGGEHVAIFNVSTASDVRVEAAPVADGDTVIDLLDASGVVILSDDDGGGFLASRGEISLDPGTYCLATRSYDDAALTADVRVGLTVHDPITSGGFNDYDAVCLPETEAVSFGGTNLNEGLEAGVAATASIGDTPFYRFNLSEPTSISFTAENQSADPILRIFDNTGYMLAENDDYDGLNSRLDFVQPLEAGTYCIGLIALSDPGAPVTVTANAFSEQDYLETLYNNAETSPPLDGSYPVTDLGLISTRARADVRVDDDLIWHQFQVDQPGLILIEGIGTGGVDAMLTLFDDFGRMITQNDDYGQSLDAQIAARVQPGTYVLAVGRPADYFYGEPGITRVGIEMFVSAR</sequence>
<accession>A0A2R8AF31</accession>
<organism evidence="2 3">
    <name type="scientific">Pontivivens insulae</name>
    <dbReference type="NCBI Taxonomy" id="1639689"/>
    <lineage>
        <taxon>Bacteria</taxon>
        <taxon>Pseudomonadati</taxon>
        <taxon>Pseudomonadota</taxon>
        <taxon>Alphaproteobacteria</taxon>
        <taxon>Rhodobacterales</taxon>
        <taxon>Paracoccaceae</taxon>
        <taxon>Pontivivens</taxon>
    </lineage>
</organism>
<evidence type="ECO:0000313" key="3">
    <source>
        <dbReference type="Proteomes" id="UP000244932"/>
    </source>
</evidence>
<keyword evidence="3" id="KW-1185">Reference proteome</keyword>
<evidence type="ECO:0000256" key="1">
    <source>
        <dbReference type="SAM" id="SignalP"/>
    </source>
</evidence>
<dbReference type="RefSeq" id="WP_108783378.1">
    <property type="nucleotide sequence ID" value="NZ_OMKW01000004.1"/>
</dbReference>
<dbReference type="Gene3D" id="2.60.120.380">
    <property type="match status" value="3"/>
</dbReference>
<protein>
    <recommendedName>
        <fullName evidence="4">Peptidase C-terminal archaeal/bacterial domain-containing protein</fullName>
    </recommendedName>
</protein>
<evidence type="ECO:0008006" key="4">
    <source>
        <dbReference type="Google" id="ProtNLM"/>
    </source>
</evidence>
<dbReference type="Proteomes" id="UP000244932">
    <property type="component" value="Unassembled WGS sequence"/>
</dbReference>
<name>A0A2R8AF31_9RHOB</name>
<feature type="chain" id="PRO_5015334467" description="Peptidase C-terminal archaeal/bacterial domain-containing protein" evidence="1">
    <location>
        <begin position="24"/>
        <end position="408"/>
    </location>
</feature>
<keyword evidence="1" id="KW-0732">Signal</keyword>
<gene>
    <name evidence="2" type="ORF">POI8812_03002</name>
</gene>
<dbReference type="OrthoDB" id="7848279at2"/>
<feature type="signal peptide" evidence="1">
    <location>
        <begin position="1"/>
        <end position="23"/>
    </location>
</feature>